<dbReference type="RefSeq" id="WP_167802602.1">
    <property type="nucleotide sequence ID" value="NZ_JAKEYK010000013.1"/>
</dbReference>
<evidence type="ECO:0000313" key="2">
    <source>
        <dbReference type="Proteomes" id="UP001213015"/>
    </source>
</evidence>
<comment type="caution">
    <text evidence="1">The sequence shown here is derived from an EMBL/GenBank/DDBJ whole genome shotgun (WGS) entry which is preliminary data.</text>
</comment>
<evidence type="ECO:0000313" key="1">
    <source>
        <dbReference type="EMBL" id="MCZ3844291.1"/>
    </source>
</evidence>
<accession>A0AAP3GWS4</accession>
<proteinExistence type="predicted"/>
<reference evidence="1" key="1">
    <citation type="submission" date="2022-01" db="EMBL/GenBank/DDBJ databases">
        <title>VMRC isolate genome collection.</title>
        <authorList>
            <person name="France M."/>
            <person name="Rutt L."/>
            <person name="Humphrys M."/>
            <person name="Ravel J."/>
        </authorList>
    </citation>
    <scope>NUCLEOTIDE SEQUENCE</scope>
    <source>
        <strain evidence="1">C0127B5</strain>
    </source>
</reference>
<sequence length="289" mass="33467">MPENLVKKLFKALHELIDDKNIVALGQCDFKENPYLCHYTQIESLKKILESKIFYIGSAYQMNDKTEHSYVYDLAKAILVTMGIKEECIESFVDEVNSAIFDYYIWSFSANEDSQALNHYGNVALKFRTEKIYQSLTQKFCPLDLKSASSNDALVMPLKVCYNIESQVAILNILMCKYVASLCLPKKESHDIKMEVLTHLAMLSTFFKDPLYYQEEEIRLVLLKTSNDNKPHPEKIINDKRKLIANITPDTLEEIRVFKDAENRIPEIKTFLSNSEFNNVKVELTRLGY</sequence>
<dbReference type="AlphaFoldDB" id="A0AAP3GWS4"/>
<organism evidence="1 2">
    <name type="scientific">Lactobacillus mulieris</name>
    <dbReference type="NCBI Taxonomy" id="2508708"/>
    <lineage>
        <taxon>Bacteria</taxon>
        <taxon>Bacillati</taxon>
        <taxon>Bacillota</taxon>
        <taxon>Bacilli</taxon>
        <taxon>Lactobacillales</taxon>
        <taxon>Lactobacillaceae</taxon>
        <taxon>Lactobacillus</taxon>
    </lineage>
</organism>
<protein>
    <submittedName>
        <fullName evidence="1">Uncharacterized protein</fullName>
    </submittedName>
</protein>
<dbReference type="Proteomes" id="UP001213015">
    <property type="component" value="Unassembled WGS sequence"/>
</dbReference>
<name>A0AAP3GWS4_9LACO</name>
<gene>
    <name evidence="1" type="ORF">L2422_01960</name>
</gene>
<dbReference type="EMBL" id="JAKHLF010000002">
    <property type="protein sequence ID" value="MCZ3844291.1"/>
    <property type="molecule type" value="Genomic_DNA"/>
</dbReference>